<sequence>EALGSFSYSTTSDVAPGTRACSPIAAHNSVGPSTATLSLAGNQFRGPAGTTAPLFQGSDGGVWLPGHQPMNGTLVNGRRDSLATWPELRQDDRHHCAVRCPANSTLDSLNDIGAAGAFPVLFGVRRAVPTYQLHPGWRTPPHLRHVCRHAGYQPPDPQQRVAAVCELPARARRLWTAVPIWTILRGSRCLQLHADNQRPSLLCQCCWQSLPRRAGPTRPARPRIADFQCALLCQRLLLPTLTAGLRRGPAASRCLDRIRGFQHSAGRCVLEDVVNGKPV</sequence>
<dbReference type="Proteomes" id="UP000095280">
    <property type="component" value="Unplaced"/>
</dbReference>
<dbReference type="WBParaSite" id="maker-unitig_29613-snap-gene-0.1-mRNA-1">
    <property type="protein sequence ID" value="maker-unitig_29613-snap-gene-0.1-mRNA-1"/>
    <property type="gene ID" value="maker-unitig_29613-snap-gene-0.1"/>
</dbReference>
<protein>
    <submittedName>
        <fullName evidence="2">TAXi_C domain-containing protein</fullName>
    </submittedName>
</protein>
<organism evidence="1 2">
    <name type="scientific">Macrostomum lignano</name>
    <dbReference type="NCBI Taxonomy" id="282301"/>
    <lineage>
        <taxon>Eukaryota</taxon>
        <taxon>Metazoa</taxon>
        <taxon>Spiralia</taxon>
        <taxon>Lophotrochozoa</taxon>
        <taxon>Platyhelminthes</taxon>
        <taxon>Rhabditophora</taxon>
        <taxon>Macrostomorpha</taxon>
        <taxon>Macrostomida</taxon>
        <taxon>Macrostomidae</taxon>
        <taxon>Macrostomum</taxon>
    </lineage>
</organism>
<reference evidence="2" key="1">
    <citation type="submission" date="2016-11" db="UniProtKB">
        <authorList>
            <consortium name="WormBaseParasite"/>
        </authorList>
    </citation>
    <scope>IDENTIFICATION</scope>
</reference>
<accession>A0A1I8FDG4</accession>
<dbReference type="AlphaFoldDB" id="A0A1I8FDG4"/>
<proteinExistence type="predicted"/>
<name>A0A1I8FDG4_9PLAT</name>
<keyword evidence="1" id="KW-1185">Reference proteome</keyword>
<evidence type="ECO:0000313" key="2">
    <source>
        <dbReference type="WBParaSite" id="maker-unitig_29613-snap-gene-0.1-mRNA-1"/>
    </source>
</evidence>
<evidence type="ECO:0000313" key="1">
    <source>
        <dbReference type="Proteomes" id="UP000095280"/>
    </source>
</evidence>